<dbReference type="PANTHER" id="PTHR11474:SF76">
    <property type="entry name" value="SHKT DOMAIN-CONTAINING PROTEIN"/>
    <property type="match status" value="1"/>
</dbReference>
<dbReference type="EMBL" id="CP002271">
    <property type="protein sequence ID" value="ADO76111.1"/>
    <property type="molecule type" value="Genomic_DNA"/>
</dbReference>
<dbReference type="KEGG" id="sur:STAUR_8357"/>
<dbReference type="OrthoDB" id="2874181at2"/>
<dbReference type="PATRIC" id="fig|378806.16.peg.6021"/>
<evidence type="ECO:0000256" key="2">
    <source>
        <dbReference type="ARBA" id="ARBA00023008"/>
    </source>
</evidence>
<evidence type="ECO:0000313" key="7">
    <source>
        <dbReference type="Proteomes" id="UP000032702"/>
    </source>
</evidence>
<keyword evidence="2" id="KW-0186">Copper</keyword>
<dbReference type="InterPro" id="IPR050316">
    <property type="entry name" value="Tyrosinase/Hemocyanin"/>
</dbReference>
<dbReference type="Gene3D" id="1.10.1280.10">
    <property type="entry name" value="Di-copper center containing domain from catechol oxidase"/>
    <property type="match status" value="1"/>
</dbReference>
<dbReference type="InterPro" id="IPR002227">
    <property type="entry name" value="Tyrosinase_Cu-bd"/>
</dbReference>
<keyword evidence="6" id="KW-1185">Reference proteome</keyword>
<dbReference type="Proteomes" id="UP000001351">
    <property type="component" value="Chromosome"/>
</dbReference>
<dbReference type="RefSeq" id="WP_002613607.1">
    <property type="nucleotide sequence ID" value="NC_014623.1"/>
</dbReference>
<evidence type="ECO:0000256" key="1">
    <source>
        <dbReference type="ARBA" id="ARBA00022723"/>
    </source>
</evidence>
<dbReference type="InterPro" id="IPR008922">
    <property type="entry name" value="Di-copper_centre_dom_sf"/>
</dbReference>
<dbReference type="GO" id="GO:0046872">
    <property type="term" value="F:metal ion binding"/>
    <property type="evidence" value="ECO:0007669"/>
    <property type="project" value="UniProtKB-KW"/>
</dbReference>
<reference evidence="4 6" key="2">
    <citation type="journal article" date="2011" name="Mol. Biol. Evol.">
        <title>Comparative genomic analysis of fruiting body formation in Myxococcales.</title>
        <authorList>
            <person name="Huntley S."/>
            <person name="Hamann N."/>
            <person name="Wegener-Feldbrugge S."/>
            <person name="Treuner-Lange A."/>
            <person name="Kube M."/>
            <person name="Reinhardt R."/>
            <person name="Klages S."/>
            <person name="Muller R."/>
            <person name="Ronning C.M."/>
            <person name="Nierman W.C."/>
            <person name="Sogaard-Andersen L."/>
        </authorList>
    </citation>
    <scope>NUCLEOTIDE SEQUENCE [LARGE SCALE GENOMIC DNA]</scope>
    <source>
        <strain evidence="4 6">DW4/3-1</strain>
    </source>
</reference>
<dbReference type="HOGENOM" id="CLU_035036_0_0_7"/>
<gene>
    <name evidence="4" type="ordered locus">STAUR_8357</name>
    <name evidence="5" type="ORF">STIAU_3052</name>
</gene>
<dbReference type="SUPFAM" id="SSF48056">
    <property type="entry name" value="Di-copper centre-containing domain"/>
    <property type="match status" value="1"/>
</dbReference>
<dbReference type="InterPro" id="IPR006311">
    <property type="entry name" value="TAT_signal"/>
</dbReference>
<evidence type="ECO:0000313" key="5">
    <source>
        <dbReference type="EMBL" id="EAU66827.1"/>
    </source>
</evidence>
<dbReference type="AlphaFoldDB" id="Q093B2"/>
<evidence type="ECO:0000313" key="4">
    <source>
        <dbReference type="EMBL" id="ADO76111.1"/>
    </source>
</evidence>
<dbReference type="PRINTS" id="PR00092">
    <property type="entry name" value="TYROSINASE"/>
</dbReference>
<feature type="domain" description="Tyrosinase copper-binding" evidence="3">
    <location>
        <begin position="306"/>
        <end position="317"/>
    </location>
</feature>
<protein>
    <submittedName>
        <fullName evidence="5">Tyrosinase</fullName>
        <ecNumber evidence="5">1.14.18.1</ecNumber>
    </submittedName>
</protein>
<evidence type="ECO:0000259" key="3">
    <source>
        <dbReference type="PROSITE" id="PS00498"/>
    </source>
</evidence>
<dbReference type="EC" id="1.14.18.1" evidence="5"/>
<dbReference type="PANTHER" id="PTHR11474">
    <property type="entry name" value="TYROSINASE FAMILY MEMBER"/>
    <property type="match status" value="1"/>
</dbReference>
<evidence type="ECO:0000313" key="6">
    <source>
        <dbReference type="Proteomes" id="UP000001351"/>
    </source>
</evidence>
<dbReference type="STRING" id="378806.STAUR_8357"/>
<sequence length="538" mass="58938">MAFTRREFLVTTSTLAGASMLPFQSARAQSAKYIRYNVTTDKGKEMLKSYAKGIQAMLKLPASDPRNWFRNAFIHFMDCPHGNWWFYVWHRGYVGYVEETIRSLSGDPSFAFPYWDWTELPQIPGEMFDSVLTPADAAYAPYTQDIGTFTSFIQPALEAYWNQLNPTQLQQMAARGYTHFKLLWDGVIGVNPGTGSVDPGDAAFAANARARYLTRDNPKLDPKTAHEVSWDVVGPGLLPVQFYNNDVTLSFTSSKTPSHVTMPGSATQFSVLEGHPHNKVHNYIGGVGPWNPGPFGSMTNFLSPVDPIFFLHHANMDRLWDVWTRKQQRLGLHILPQGKELEQLSNDPFLFFVRSDGTFVLDGKAGDYLSTERFGYTYEEPVTAPAGARLVAAKAEAPAKATLKKGVAALTLPAPVAKAADANAPARPVVATLTVSRPTEPSSPREFDVLVNAPADVTSVDADSPYYGGTVAFFGPPMHGMKHDTTFAVPLSPRLQALSAPASLKGAKGAVKLEIRLAPSTAKDKAPPALKAATLRRL</sequence>
<dbReference type="EMBL" id="AAMD01000046">
    <property type="protein sequence ID" value="EAU66827.1"/>
    <property type="molecule type" value="Genomic_DNA"/>
</dbReference>
<dbReference type="PROSITE" id="PS51318">
    <property type="entry name" value="TAT"/>
    <property type="match status" value="1"/>
</dbReference>
<dbReference type="Pfam" id="PF00264">
    <property type="entry name" value="Tyrosinase"/>
    <property type="match status" value="1"/>
</dbReference>
<keyword evidence="5" id="KW-0560">Oxidoreductase</keyword>
<dbReference type="Proteomes" id="UP000032702">
    <property type="component" value="Unassembled WGS sequence"/>
</dbReference>
<keyword evidence="1" id="KW-0479">Metal-binding</keyword>
<dbReference type="eggNOG" id="ENOG502Z8GH">
    <property type="taxonomic scope" value="Bacteria"/>
</dbReference>
<organism evidence="5 7">
    <name type="scientific">Stigmatella aurantiaca (strain DW4/3-1)</name>
    <dbReference type="NCBI Taxonomy" id="378806"/>
    <lineage>
        <taxon>Bacteria</taxon>
        <taxon>Pseudomonadati</taxon>
        <taxon>Myxococcota</taxon>
        <taxon>Myxococcia</taxon>
        <taxon>Myxococcales</taxon>
        <taxon>Cystobacterineae</taxon>
        <taxon>Archangiaceae</taxon>
        <taxon>Stigmatella</taxon>
    </lineage>
</organism>
<proteinExistence type="predicted"/>
<dbReference type="GO" id="GO:0004503">
    <property type="term" value="F:tyrosinase activity"/>
    <property type="evidence" value="ECO:0007669"/>
    <property type="project" value="UniProtKB-EC"/>
</dbReference>
<accession>Q093B2</accession>
<reference evidence="5 7" key="1">
    <citation type="submission" date="2006-04" db="EMBL/GenBank/DDBJ databases">
        <authorList>
            <person name="Nierman W.C."/>
        </authorList>
    </citation>
    <scope>NUCLEOTIDE SEQUENCE [LARGE SCALE GENOMIC DNA]</scope>
    <source>
        <strain evidence="5 7">DW4/3-1</strain>
    </source>
</reference>
<name>Q093B2_STIAD</name>
<dbReference type="PROSITE" id="PS00498">
    <property type="entry name" value="TYROSINASE_2"/>
    <property type="match status" value="1"/>
</dbReference>